<dbReference type="Proteomes" id="UP000673975">
    <property type="component" value="Unassembled WGS sequence"/>
</dbReference>
<keyword evidence="1" id="KW-0812">Transmembrane</keyword>
<evidence type="ECO:0000256" key="1">
    <source>
        <dbReference type="SAM" id="Phobius"/>
    </source>
</evidence>
<feature type="transmembrane region" description="Helical" evidence="1">
    <location>
        <begin position="131"/>
        <end position="156"/>
    </location>
</feature>
<feature type="transmembrane region" description="Helical" evidence="1">
    <location>
        <begin position="176"/>
        <end position="198"/>
    </location>
</feature>
<feature type="transmembrane region" description="Helical" evidence="1">
    <location>
        <begin position="47"/>
        <end position="70"/>
    </location>
</feature>
<keyword evidence="1" id="KW-0472">Membrane</keyword>
<organism evidence="2 3">
    <name type="scientific">Natronogracilivirga saccharolytica</name>
    <dbReference type="NCBI Taxonomy" id="2812953"/>
    <lineage>
        <taxon>Bacteria</taxon>
        <taxon>Pseudomonadati</taxon>
        <taxon>Balneolota</taxon>
        <taxon>Balneolia</taxon>
        <taxon>Balneolales</taxon>
        <taxon>Cyclonatronaceae</taxon>
        <taxon>Natronogracilivirga</taxon>
    </lineage>
</organism>
<sequence>MDHQQTTLTDRLTFPAENRISTGFIAVGVLGVALSLIGLVVNTEQFFFSYLTSFAFIASLVLGALFFVMIQHVTRSSWSVVLRRIPETMSLQLIWLGVLFLPVLFGMQFLYEWSRPEMIATDELVQYKRPYLNMPFFIIRNVIYFSVWAYLGYKLYKNSVSMDRSADPELDRKQRVLSAPGLLLFAFTVAFASFDWLMSLDQNWFSTMFGVYYFAMSFQAVLAAVLVVILYLFSKGLLTNTINKSHIQDLGGLLFGFTVFYAYIAFSQFLLIYYANLPKETLWFYYRFEGSWIVLAWLFLIGRFVLPFVLLLGKKAKTNYRLLMGVSVWILLLQFLEMFWIVMPILHEGAFSFHWLDITLLLAFFGISAGLFFRQFAKHSMVPKNDPLLIESLNKH</sequence>
<accession>A0A8J7UU37</accession>
<dbReference type="AlphaFoldDB" id="A0A8J7UU37"/>
<evidence type="ECO:0008006" key="4">
    <source>
        <dbReference type="Google" id="ProtNLM"/>
    </source>
</evidence>
<keyword evidence="3" id="KW-1185">Reference proteome</keyword>
<feature type="transmembrane region" description="Helical" evidence="1">
    <location>
        <begin position="320"/>
        <end position="341"/>
    </location>
</feature>
<feature type="transmembrane region" description="Helical" evidence="1">
    <location>
        <begin position="20"/>
        <end position="41"/>
    </location>
</feature>
<dbReference type="RefSeq" id="WP_210509310.1">
    <property type="nucleotide sequence ID" value="NZ_JAFIDN010000001.1"/>
</dbReference>
<name>A0A8J7UU37_9BACT</name>
<feature type="transmembrane region" description="Helical" evidence="1">
    <location>
        <begin position="91"/>
        <end position="111"/>
    </location>
</feature>
<dbReference type="PANTHER" id="PTHR43044">
    <property type="match status" value="1"/>
</dbReference>
<protein>
    <recommendedName>
        <fullName evidence="4">Quinol:cytochrome c oxidoreductase quinone-binding subunit 2</fullName>
    </recommendedName>
</protein>
<feature type="transmembrane region" description="Helical" evidence="1">
    <location>
        <begin position="210"/>
        <end position="233"/>
    </location>
</feature>
<dbReference type="EMBL" id="JAFIDN010000001">
    <property type="protein sequence ID" value="MBP3191071.1"/>
    <property type="molecule type" value="Genomic_DNA"/>
</dbReference>
<feature type="transmembrane region" description="Helical" evidence="1">
    <location>
        <begin position="353"/>
        <end position="373"/>
    </location>
</feature>
<proteinExistence type="predicted"/>
<feature type="transmembrane region" description="Helical" evidence="1">
    <location>
        <begin position="253"/>
        <end position="274"/>
    </location>
</feature>
<feature type="transmembrane region" description="Helical" evidence="1">
    <location>
        <begin position="294"/>
        <end position="313"/>
    </location>
</feature>
<comment type="caution">
    <text evidence="2">The sequence shown here is derived from an EMBL/GenBank/DDBJ whole genome shotgun (WGS) entry which is preliminary data.</text>
</comment>
<evidence type="ECO:0000313" key="2">
    <source>
        <dbReference type="EMBL" id="MBP3191071.1"/>
    </source>
</evidence>
<reference evidence="2" key="1">
    <citation type="submission" date="2021-02" db="EMBL/GenBank/DDBJ databases">
        <title>Natronogracilivirga saccharolytica gen. nov. sp. nov. a new anaerobic, haloalkiliphilic carbohydrate-fermenting bacterium from soda lake and proposing of Cyclonatronumiaceae fam. nov. in the phylum Balneolaeota.</title>
        <authorList>
            <person name="Zhilina T.N."/>
            <person name="Sorokin D.Y."/>
            <person name="Zavarzina D.G."/>
            <person name="Toshchakov S.V."/>
            <person name="Kublanov I.V."/>
        </authorList>
    </citation>
    <scope>NUCLEOTIDE SEQUENCE</scope>
    <source>
        <strain evidence="2">Z-1702</strain>
    </source>
</reference>
<dbReference type="PANTHER" id="PTHR43044:SF1">
    <property type="entry name" value="QUINOL:CYTOCHROME C OXIDOREDUCTASE QUINONE-BINDING SUBUNIT 2"/>
    <property type="match status" value="1"/>
</dbReference>
<keyword evidence="1" id="KW-1133">Transmembrane helix</keyword>
<gene>
    <name evidence="2" type="ORF">NATSA_00195</name>
</gene>
<evidence type="ECO:0000313" key="3">
    <source>
        <dbReference type="Proteomes" id="UP000673975"/>
    </source>
</evidence>